<proteinExistence type="predicted"/>
<evidence type="ECO:0000313" key="4">
    <source>
        <dbReference type="Proteomes" id="UP000315439"/>
    </source>
</evidence>
<dbReference type="InterPro" id="IPR012902">
    <property type="entry name" value="N_methyl_site"/>
</dbReference>
<evidence type="ECO:0000313" key="3">
    <source>
        <dbReference type="EMBL" id="TQV86395.1"/>
    </source>
</evidence>
<dbReference type="EMBL" id="VIKS01000010">
    <property type="protein sequence ID" value="TQV86395.1"/>
    <property type="molecule type" value="Genomic_DNA"/>
</dbReference>
<dbReference type="OrthoDB" id="5296638at2"/>
<name>A0A545UA95_9GAMM</name>
<dbReference type="GO" id="GO:0043683">
    <property type="term" value="P:type IV pilus assembly"/>
    <property type="evidence" value="ECO:0007669"/>
    <property type="project" value="InterPro"/>
</dbReference>
<keyword evidence="2" id="KW-0812">Transmembrane</keyword>
<keyword evidence="4" id="KW-1185">Reference proteome</keyword>
<reference evidence="3 4" key="1">
    <citation type="submission" date="2019-07" db="EMBL/GenBank/DDBJ databases">
        <title>Draft genome for Aliikangiella sp. M105.</title>
        <authorList>
            <person name="Wang G."/>
        </authorList>
    </citation>
    <scope>NUCLEOTIDE SEQUENCE [LARGE SCALE GENOMIC DNA]</scope>
    <source>
        <strain evidence="3 4">M105</strain>
    </source>
</reference>
<dbReference type="PROSITE" id="PS00409">
    <property type="entry name" value="PROKAR_NTER_METHYL"/>
    <property type="match status" value="1"/>
</dbReference>
<dbReference type="Pfam" id="PF07963">
    <property type="entry name" value="N_methyl"/>
    <property type="match status" value="1"/>
</dbReference>
<dbReference type="PRINTS" id="PR00813">
    <property type="entry name" value="BCTERIALGSPG"/>
</dbReference>
<dbReference type="Gene3D" id="3.30.700.10">
    <property type="entry name" value="Glycoprotein, Type 4 Pilin"/>
    <property type="match status" value="1"/>
</dbReference>
<keyword evidence="2" id="KW-0472">Membrane</keyword>
<organism evidence="3 4">
    <name type="scientific">Aliikangiella coralliicola</name>
    <dbReference type="NCBI Taxonomy" id="2592383"/>
    <lineage>
        <taxon>Bacteria</taxon>
        <taxon>Pseudomonadati</taxon>
        <taxon>Pseudomonadota</taxon>
        <taxon>Gammaproteobacteria</taxon>
        <taxon>Oceanospirillales</taxon>
        <taxon>Pleioneaceae</taxon>
        <taxon>Aliikangiella</taxon>
    </lineage>
</organism>
<accession>A0A545UA95</accession>
<dbReference type="InterPro" id="IPR045584">
    <property type="entry name" value="Pilin-like"/>
</dbReference>
<dbReference type="InterPro" id="IPR000983">
    <property type="entry name" value="Bac_GSPG_pilin"/>
</dbReference>
<gene>
    <name evidence="3" type="ORF">FLL46_15865</name>
</gene>
<dbReference type="RefSeq" id="WP_142932318.1">
    <property type="nucleotide sequence ID" value="NZ_ML660166.1"/>
</dbReference>
<keyword evidence="2" id="KW-1133">Transmembrane helix</keyword>
<evidence type="ECO:0000256" key="2">
    <source>
        <dbReference type="SAM" id="Phobius"/>
    </source>
</evidence>
<dbReference type="AlphaFoldDB" id="A0A545UA95"/>
<dbReference type="InterPro" id="IPR031982">
    <property type="entry name" value="PilE-like"/>
</dbReference>
<dbReference type="GO" id="GO:0015628">
    <property type="term" value="P:protein secretion by the type II secretion system"/>
    <property type="evidence" value="ECO:0007669"/>
    <property type="project" value="InterPro"/>
</dbReference>
<dbReference type="Pfam" id="PF16732">
    <property type="entry name" value="ComP_DUS"/>
    <property type="match status" value="1"/>
</dbReference>
<comment type="caution">
    <text evidence="3">The sequence shown here is derived from an EMBL/GenBank/DDBJ whole genome shotgun (WGS) entry which is preliminary data.</text>
</comment>
<protein>
    <submittedName>
        <fullName evidence="3">Prepilin-type N-terminal cleavage/methylation domain-containing protein</fullName>
    </submittedName>
</protein>
<evidence type="ECO:0000256" key="1">
    <source>
        <dbReference type="ARBA" id="ARBA00022481"/>
    </source>
</evidence>
<dbReference type="NCBIfam" id="TIGR02532">
    <property type="entry name" value="IV_pilin_GFxxxE"/>
    <property type="match status" value="1"/>
</dbReference>
<feature type="transmembrane region" description="Helical" evidence="2">
    <location>
        <begin position="6"/>
        <end position="30"/>
    </location>
</feature>
<dbReference type="SUPFAM" id="SSF54523">
    <property type="entry name" value="Pili subunits"/>
    <property type="match status" value="1"/>
</dbReference>
<sequence length="137" mass="14718">MKNNSGFTLVEVIIVVAIVAVLASIAYPSYEQHIIKSKRSEAMAALINAAQAMERFRVSNYSYDLPNGLSDVFAIQVPVDGGAKYYDLTVVDTASTYTLTATPVGSMAGKDSALTLTNTGLRTWNGKNCWPEGSNDC</sequence>
<keyword evidence="1" id="KW-0488">Methylation</keyword>
<dbReference type="Proteomes" id="UP000315439">
    <property type="component" value="Unassembled WGS sequence"/>
</dbReference>
<dbReference type="GO" id="GO:0015627">
    <property type="term" value="C:type II protein secretion system complex"/>
    <property type="evidence" value="ECO:0007669"/>
    <property type="project" value="InterPro"/>
</dbReference>